<gene>
    <name evidence="4" type="ORF">BZG36_05382</name>
</gene>
<dbReference type="AlphaFoldDB" id="A0A261XTC7"/>
<name>A0A261XTC7_9FUNG</name>
<dbReference type="EMBL" id="MVBO01000285">
    <property type="protein sequence ID" value="OZJ01615.1"/>
    <property type="molecule type" value="Genomic_DNA"/>
</dbReference>
<dbReference type="Gene3D" id="3.40.1190.20">
    <property type="match status" value="1"/>
</dbReference>
<evidence type="ECO:0000256" key="1">
    <source>
        <dbReference type="ARBA" id="ARBA00022679"/>
    </source>
</evidence>
<protein>
    <recommendedName>
        <fullName evidence="3">Carbohydrate kinase PfkB domain-containing protein</fullName>
    </recommendedName>
</protein>
<proteinExistence type="predicted"/>
<keyword evidence="5" id="KW-1185">Reference proteome</keyword>
<feature type="domain" description="Carbohydrate kinase PfkB" evidence="3">
    <location>
        <begin position="90"/>
        <end position="169"/>
    </location>
</feature>
<evidence type="ECO:0000313" key="4">
    <source>
        <dbReference type="EMBL" id="OZJ01615.1"/>
    </source>
</evidence>
<comment type="caution">
    <text evidence="4">The sequence shown here is derived from an EMBL/GenBank/DDBJ whole genome shotgun (WGS) entry which is preliminary data.</text>
</comment>
<reference evidence="4 5" key="1">
    <citation type="journal article" date="2017" name="Mycologia">
        <title>Bifiguratus adelaidae, gen. et sp. nov., a new member of Mucoromycotina in endophytic and soil-dwelling habitats.</title>
        <authorList>
            <person name="Torres-Cruz T.J."/>
            <person name="Billingsley Tobias T.L."/>
            <person name="Almatruk M."/>
            <person name="Hesse C."/>
            <person name="Kuske C.R."/>
            <person name="Desiro A."/>
            <person name="Benucci G.M."/>
            <person name="Bonito G."/>
            <person name="Stajich J.E."/>
            <person name="Dunlap C."/>
            <person name="Arnold A.E."/>
            <person name="Porras-Alfaro A."/>
        </authorList>
    </citation>
    <scope>NUCLEOTIDE SEQUENCE [LARGE SCALE GENOMIC DNA]</scope>
    <source>
        <strain evidence="4 5">AZ0501</strain>
    </source>
</reference>
<accession>A0A261XTC7</accession>
<dbReference type="InterPro" id="IPR029056">
    <property type="entry name" value="Ribokinase-like"/>
</dbReference>
<dbReference type="PANTHER" id="PTHR42774:SF3">
    <property type="entry name" value="KETOHEXOKINASE"/>
    <property type="match status" value="1"/>
</dbReference>
<keyword evidence="2" id="KW-0418">Kinase</keyword>
<dbReference type="InterPro" id="IPR011611">
    <property type="entry name" value="PfkB_dom"/>
</dbReference>
<dbReference type="SUPFAM" id="SSF53613">
    <property type="entry name" value="Ribokinase-like"/>
    <property type="match status" value="1"/>
</dbReference>
<dbReference type="GO" id="GO:0016301">
    <property type="term" value="F:kinase activity"/>
    <property type="evidence" value="ECO:0007669"/>
    <property type="project" value="UniProtKB-KW"/>
</dbReference>
<dbReference type="Pfam" id="PF00294">
    <property type="entry name" value="PfkB"/>
    <property type="match status" value="1"/>
</dbReference>
<evidence type="ECO:0000259" key="3">
    <source>
        <dbReference type="Pfam" id="PF00294"/>
    </source>
</evidence>
<dbReference type="Proteomes" id="UP000242875">
    <property type="component" value="Unassembled WGS sequence"/>
</dbReference>
<sequence length="207" mass="23035">MVPLDTIQWLHFEGRNVDNLIRMVLWMNEQSWRSNITISVEFEKPDRSTLEPLYDKVDVLFFSKPWAKARGAHSAYDFLHSMADRCKARAIAFCTWGSSPAAVMTKEDGNVKVSTIPVEQATEILDSVGAGDTFNAGVIHGLITGRDAREAAAFGCHLATRKVQQHGFSGLVNPDRTDNFVHPPLSNDYESLSCATGHTRRSSHHAH</sequence>
<keyword evidence="1" id="KW-0808">Transferase</keyword>
<dbReference type="OrthoDB" id="204058at2759"/>
<dbReference type="PROSITE" id="PS00584">
    <property type="entry name" value="PFKB_KINASES_2"/>
    <property type="match status" value="1"/>
</dbReference>
<dbReference type="InterPro" id="IPR052562">
    <property type="entry name" value="Ketohexokinase-related"/>
</dbReference>
<organism evidence="4 5">
    <name type="scientific">Bifiguratus adelaidae</name>
    <dbReference type="NCBI Taxonomy" id="1938954"/>
    <lineage>
        <taxon>Eukaryota</taxon>
        <taxon>Fungi</taxon>
        <taxon>Fungi incertae sedis</taxon>
        <taxon>Mucoromycota</taxon>
        <taxon>Mucoromycotina</taxon>
        <taxon>Endogonomycetes</taxon>
        <taxon>Endogonales</taxon>
        <taxon>Endogonales incertae sedis</taxon>
        <taxon>Bifiguratus</taxon>
    </lineage>
</organism>
<evidence type="ECO:0000256" key="2">
    <source>
        <dbReference type="ARBA" id="ARBA00022777"/>
    </source>
</evidence>
<dbReference type="InterPro" id="IPR002173">
    <property type="entry name" value="Carboh/pur_kinase_PfkB_CS"/>
</dbReference>
<evidence type="ECO:0000313" key="5">
    <source>
        <dbReference type="Proteomes" id="UP000242875"/>
    </source>
</evidence>
<dbReference type="PANTHER" id="PTHR42774">
    <property type="entry name" value="PHOSPHOTRANSFERASE SYSTEM TRANSPORT PROTEIN"/>
    <property type="match status" value="1"/>
</dbReference>